<dbReference type="OrthoDB" id="5293825at2"/>
<sequence>MAALSQYKITIKEHHVDSYGHVNNATYLALYEEARWEIITPRGFGFKEIHQRKQGPVILEVNLKFLKEIRLREDITIQTKIVEYKGKIGRMLQQMIKDDGSVASEALFTFGLFDIKERKLIEPTPEWKKALDLE</sequence>
<keyword evidence="2" id="KW-1185">Reference proteome</keyword>
<dbReference type="EMBL" id="LUKE01000001">
    <property type="protein sequence ID" value="KYG65996.1"/>
    <property type="molecule type" value="Genomic_DNA"/>
</dbReference>
<evidence type="ECO:0000313" key="1">
    <source>
        <dbReference type="EMBL" id="KYG65996.1"/>
    </source>
</evidence>
<protein>
    <submittedName>
        <fullName evidence="1">Thioesterase</fullName>
    </submittedName>
</protein>
<dbReference type="Proteomes" id="UP000075320">
    <property type="component" value="Unassembled WGS sequence"/>
</dbReference>
<dbReference type="Gene3D" id="3.10.129.10">
    <property type="entry name" value="Hotdog Thioesterase"/>
    <property type="match status" value="1"/>
</dbReference>
<dbReference type="PANTHER" id="PTHR31793:SF24">
    <property type="entry name" value="LONG-CHAIN ACYL-COA THIOESTERASE FADM"/>
    <property type="match status" value="1"/>
</dbReference>
<evidence type="ECO:0000313" key="2">
    <source>
        <dbReference type="Proteomes" id="UP000075320"/>
    </source>
</evidence>
<organism evidence="1 2">
    <name type="scientific">Bdellovibrio bacteriovorus</name>
    <dbReference type="NCBI Taxonomy" id="959"/>
    <lineage>
        <taxon>Bacteria</taxon>
        <taxon>Pseudomonadati</taxon>
        <taxon>Bdellovibrionota</taxon>
        <taxon>Bdellovibrionia</taxon>
        <taxon>Bdellovibrionales</taxon>
        <taxon>Pseudobdellovibrionaceae</taxon>
        <taxon>Bdellovibrio</taxon>
    </lineage>
</organism>
<dbReference type="CDD" id="cd00586">
    <property type="entry name" value="4HBT"/>
    <property type="match status" value="1"/>
</dbReference>
<dbReference type="RefSeq" id="WP_061833560.1">
    <property type="nucleotide sequence ID" value="NZ_LUKE01000001.1"/>
</dbReference>
<proteinExistence type="predicted"/>
<dbReference type="Pfam" id="PF13279">
    <property type="entry name" value="4HBT_2"/>
    <property type="match status" value="1"/>
</dbReference>
<comment type="caution">
    <text evidence="1">The sequence shown here is derived from an EMBL/GenBank/DDBJ whole genome shotgun (WGS) entry which is preliminary data.</text>
</comment>
<name>A0A150WNQ3_BDEBC</name>
<gene>
    <name evidence="1" type="ORF">AZI86_02705</name>
</gene>
<dbReference type="AlphaFoldDB" id="A0A150WNQ3"/>
<reference evidence="1 2" key="1">
    <citation type="submission" date="2016-03" db="EMBL/GenBank/DDBJ databases">
        <authorList>
            <person name="Ploux O."/>
        </authorList>
    </citation>
    <scope>NUCLEOTIDE SEQUENCE [LARGE SCALE GENOMIC DNA]</scope>
    <source>
        <strain evidence="1 2">R0</strain>
    </source>
</reference>
<dbReference type="GO" id="GO:0047617">
    <property type="term" value="F:fatty acyl-CoA hydrolase activity"/>
    <property type="evidence" value="ECO:0007669"/>
    <property type="project" value="TreeGrafter"/>
</dbReference>
<accession>A0A150WNQ3</accession>
<dbReference type="PANTHER" id="PTHR31793">
    <property type="entry name" value="4-HYDROXYBENZOYL-COA THIOESTERASE FAMILY MEMBER"/>
    <property type="match status" value="1"/>
</dbReference>
<dbReference type="InterPro" id="IPR029069">
    <property type="entry name" value="HotDog_dom_sf"/>
</dbReference>
<dbReference type="SUPFAM" id="SSF54637">
    <property type="entry name" value="Thioesterase/thiol ester dehydrase-isomerase"/>
    <property type="match status" value="1"/>
</dbReference>
<dbReference type="InterPro" id="IPR050563">
    <property type="entry name" value="4-hydroxybenzoyl-CoA_TE"/>
</dbReference>